<dbReference type="Gene3D" id="3.20.20.140">
    <property type="entry name" value="Metal-dependent hydrolases"/>
    <property type="match status" value="1"/>
</dbReference>
<comment type="catalytic activity">
    <reaction evidence="5">
        <text>O-phospho-L-tyrosyl-[protein] + H2O = L-tyrosyl-[protein] + phosphate</text>
        <dbReference type="Rhea" id="RHEA:10684"/>
        <dbReference type="Rhea" id="RHEA-COMP:10136"/>
        <dbReference type="Rhea" id="RHEA-COMP:20101"/>
        <dbReference type="ChEBI" id="CHEBI:15377"/>
        <dbReference type="ChEBI" id="CHEBI:43474"/>
        <dbReference type="ChEBI" id="CHEBI:46858"/>
        <dbReference type="ChEBI" id="CHEBI:61978"/>
        <dbReference type="EC" id="3.1.3.48"/>
    </reaction>
</comment>
<protein>
    <recommendedName>
        <fullName evidence="2">protein-tyrosine-phosphatase</fullName>
        <ecNumber evidence="2">3.1.3.48</ecNumber>
    </recommendedName>
</protein>
<dbReference type="EC" id="3.1.3.48" evidence="2"/>
<keyword evidence="3" id="KW-0378">Hydrolase</keyword>
<sequence>MIDNKLFFTLANSKYLLCEFNVRENIGSTSRVEDRLYELCIRDYVPLVAHVERYFHNGIDLDRVHNWIDMGCKIQVNRTSILGLQGKVVQKNALCLLESGIVHIVATDTHRTTGSRIPRLSDVYEFIEERFGEDNARILTYENPLHIIEDEDLDDMIKIEKRKHLFFRRDR</sequence>
<dbReference type="KEGG" id="euc:EC1_02720"/>
<evidence type="ECO:0000256" key="1">
    <source>
        <dbReference type="ARBA" id="ARBA00005750"/>
    </source>
</evidence>
<organism evidence="6 7">
    <name type="scientific">Faecalitalea cylindroides T2-87</name>
    <dbReference type="NCBI Taxonomy" id="717960"/>
    <lineage>
        <taxon>Bacteria</taxon>
        <taxon>Bacillati</taxon>
        <taxon>Bacillota</taxon>
        <taxon>Erysipelotrichia</taxon>
        <taxon>Erysipelotrichales</taxon>
        <taxon>Erysipelotrichaceae</taxon>
        <taxon>Faecalitalea</taxon>
    </lineage>
</organism>
<dbReference type="InterPro" id="IPR016667">
    <property type="entry name" value="Caps_polysacc_synth_CpsB/CapC"/>
</dbReference>
<dbReference type="Pfam" id="PF19567">
    <property type="entry name" value="CpsB_CapC"/>
    <property type="match status" value="1"/>
</dbReference>
<proteinExistence type="inferred from homology"/>
<evidence type="ECO:0000256" key="5">
    <source>
        <dbReference type="ARBA" id="ARBA00051722"/>
    </source>
</evidence>
<dbReference type="EMBL" id="FP929041">
    <property type="protein sequence ID" value="CBK88016.1"/>
    <property type="molecule type" value="Genomic_DNA"/>
</dbReference>
<dbReference type="PANTHER" id="PTHR39181">
    <property type="entry name" value="TYROSINE-PROTEIN PHOSPHATASE YWQE"/>
    <property type="match status" value="1"/>
</dbReference>
<gene>
    <name evidence="6" type="ORF">EC1_02720</name>
</gene>
<reference evidence="6 7" key="1">
    <citation type="submission" date="2010-03" db="EMBL/GenBank/DDBJ databases">
        <title>The genome sequence of Eubacterium cylindroides T2-87.</title>
        <authorList>
            <consortium name="metaHIT consortium -- http://www.metahit.eu/"/>
            <person name="Pajon A."/>
            <person name="Turner K."/>
            <person name="Parkhill J."/>
            <person name="Duncan S."/>
            <person name="Flint H."/>
        </authorList>
    </citation>
    <scope>NUCLEOTIDE SEQUENCE [LARGE SCALE GENOMIC DNA]</scope>
    <source>
        <strain evidence="6 7">T2-87</strain>
    </source>
</reference>
<dbReference type="GO" id="GO:0004725">
    <property type="term" value="F:protein tyrosine phosphatase activity"/>
    <property type="evidence" value="ECO:0007669"/>
    <property type="project" value="UniProtKB-EC"/>
</dbReference>
<dbReference type="Proteomes" id="UP000008801">
    <property type="component" value="Chromosome"/>
</dbReference>
<reference evidence="6 7" key="2">
    <citation type="submission" date="2010-03" db="EMBL/GenBank/DDBJ databases">
        <authorList>
            <person name="Pajon A."/>
        </authorList>
    </citation>
    <scope>NUCLEOTIDE SEQUENCE [LARGE SCALE GENOMIC DNA]</scope>
    <source>
        <strain evidence="6 7">T2-87</strain>
    </source>
</reference>
<dbReference type="GO" id="GO:0030145">
    <property type="term" value="F:manganese ion binding"/>
    <property type="evidence" value="ECO:0007669"/>
    <property type="project" value="InterPro"/>
</dbReference>
<dbReference type="HOGENOM" id="CLU_1560659_0_0_9"/>
<evidence type="ECO:0000313" key="6">
    <source>
        <dbReference type="EMBL" id="CBK88016.1"/>
    </source>
</evidence>
<comment type="similarity">
    <text evidence="1">Belongs to the metallo-dependent hydrolases superfamily. CpsB/CapC family.</text>
</comment>
<accession>D4JCU4</accession>
<dbReference type="PANTHER" id="PTHR39181:SF1">
    <property type="entry name" value="TYROSINE-PROTEIN PHOSPHATASE YWQE"/>
    <property type="match status" value="1"/>
</dbReference>
<dbReference type="AlphaFoldDB" id="D4JCU4"/>
<evidence type="ECO:0000313" key="7">
    <source>
        <dbReference type="Proteomes" id="UP000008801"/>
    </source>
</evidence>
<keyword evidence="4" id="KW-0904">Protein phosphatase</keyword>
<dbReference type="STRING" id="717960.EC1_02720"/>
<name>D4JCU4_9FIRM</name>
<evidence type="ECO:0000256" key="4">
    <source>
        <dbReference type="ARBA" id="ARBA00022912"/>
    </source>
</evidence>
<evidence type="ECO:0000256" key="2">
    <source>
        <dbReference type="ARBA" id="ARBA00013064"/>
    </source>
</evidence>
<evidence type="ECO:0000256" key="3">
    <source>
        <dbReference type="ARBA" id="ARBA00022801"/>
    </source>
</evidence>